<feature type="transmembrane region" description="Helical" evidence="5">
    <location>
        <begin position="127"/>
        <end position="148"/>
    </location>
</feature>
<dbReference type="InterPro" id="IPR001694">
    <property type="entry name" value="NADH_UbQ_OxRdtase_su1/FPO"/>
</dbReference>
<accession>A0A1M4TTB5</accession>
<dbReference type="GO" id="GO:0005886">
    <property type="term" value="C:plasma membrane"/>
    <property type="evidence" value="ECO:0007669"/>
    <property type="project" value="TreeGrafter"/>
</dbReference>
<gene>
    <name evidence="6" type="ORF">SAMN02746091_00469</name>
</gene>
<keyword evidence="7" id="KW-1185">Reference proteome</keyword>
<evidence type="ECO:0000313" key="7">
    <source>
        <dbReference type="Proteomes" id="UP000184423"/>
    </source>
</evidence>
<feature type="transmembrane region" description="Helical" evidence="5">
    <location>
        <begin position="244"/>
        <end position="264"/>
    </location>
</feature>
<feature type="transmembrane region" description="Helical" evidence="5">
    <location>
        <begin position="60"/>
        <end position="82"/>
    </location>
</feature>
<evidence type="ECO:0000256" key="2">
    <source>
        <dbReference type="ARBA" id="ARBA00022692"/>
    </source>
</evidence>
<dbReference type="Proteomes" id="UP000184423">
    <property type="component" value="Unassembled WGS sequence"/>
</dbReference>
<dbReference type="InterPro" id="IPR052561">
    <property type="entry name" value="ComplexI_Subunit1"/>
</dbReference>
<feature type="transmembrane region" description="Helical" evidence="5">
    <location>
        <begin position="276"/>
        <end position="294"/>
    </location>
</feature>
<feature type="transmembrane region" description="Helical" evidence="5">
    <location>
        <begin position="214"/>
        <end position="238"/>
    </location>
</feature>
<keyword evidence="2 5" id="KW-0812">Transmembrane</keyword>
<evidence type="ECO:0000256" key="1">
    <source>
        <dbReference type="ARBA" id="ARBA00004141"/>
    </source>
</evidence>
<feature type="transmembrane region" description="Helical" evidence="5">
    <location>
        <begin position="6"/>
        <end position="25"/>
    </location>
</feature>
<evidence type="ECO:0000256" key="4">
    <source>
        <dbReference type="ARBA" id="ARBA00023136"/>
    </source>
</evidence>
<keyword evidence="3 5" id="KW-1133">Transmembrane helix</keyword>
<proteinExistence type="predicted"/>
<dbReference type="RefSeq" id="WP_073247800.1">
    <property type="nucleotide sequence ID" value="NZ_FQVG01000005.1"/>
</dbReference>
<dbReference type="Pfam" id="PF00146">
    <property type="entry name" value="NADHdh"/>
    <property type="match status" value="1"/>
</dbReference>
<sequence>MMAVLRVFLFSLFAIFIGLLFMGIGRKVIARIQLRYGPPFYQAFLDVGKLFSRKSITHNFVMDLGMVMSLGGLLATMLFVPIAGHVAVKTSTNLIVIMYLMAIGYLGMAMAVAASGNPNATIGVSRALTMMLGYEVPFFTVMLGLIIVNGTSSLELISQSQAGSILNWNMIRFPLSFIAAEIALQAMMGEKPFDAMIAPAEIASGPMVELSGKYLGLAFLTHAVSIFVETAIIVNLFMGGASNIFTFVLKQFEIYLITVFIEAVFPRFKIEQAVKFLWTVPMGIAVLQLILILLK</sequence>
<name>A0A1M4TTB5_9CLOT</name>
<evidence type="ECO:0000313" key="6">
    <source>
        <dbReference type="EMBL" id="SHE47668.1"/>
    </source>
</evidence>
<dbReference type="PANTHER" id="PTHR43359">
    <property type="entry name" value="FORMATE HYDROGENLYASE SUBUNIT 4"/>
    <property type="match status" value="1"/>
</dbReference>
<feature type="transmembrane region" description="Helical" evidence="5">
    <location>
        <begin position="94"/>
        <end position="115"/>
    </location>
</feature>
<evidence type="ECO:0000256" key="3">
    <source>
        <dbReference type="ARBA" id="ARBA00022989"/>
    </source>
</evidence>
<organism evidence="6 7">
    <name type="scientific">Caloramator proteoclasticus DSM 10124</name>
    <dbReference type="NCBI Taxonomy" id="1121262"/>
    <lineage>
        <taxon>Bacteria</taxon>
        <taxon>Bacillati</taxon>
        <taxon>Bacillota</taxon>
        <taxon>Clostridia</taxon>
        <taxon>Eubacteriales</taxon>
        <taxon>Clostridiaceae</taxon>
        <taxon>Caloramator</taxon>
    </lineage>
</organism>
<comment type="subcellular location">
    <subcellularLocation>
        <location evidence="1">Membrane</location>
        <topology evidence="1">Multi-pass membrane protein</topology>
    </subcellularLocation>
</comment>
<evidence type="ECO:0000256" key="5">
    <source>
        <dbReference type="SAM" id="Phobius"/>
    </source>
</evidence>
<dbReference type="PANTHER" id="PTHR43359:SF1">
    <property type="entry name" value="FORMATE HYDROGENLYASE SUBUNIT 4-RELATED"/>
    <property type="match status" value="1"/>
</dbReference>
<keyword evidence="4 5" id="KW-0472">Membrane</keyword>
<dbReference type="EMBL" id="FQVG01000005">
    <property type="protein sequence ID" value="SHE47668.1"/>
    <property type="molecule type" value="Genomic_DNA"/>
</dbReference>
<dbReference type="AlphaFoldDB" id="A0A1M4TTB5"/>
<feature type="transmembrane region" description="Helical" evidence="5">
    <location>
        <begin position="168"/>
        <end position="187"/>
    </location>
</feature>
<reference evidence="7" key="1">
    <citation type="submission" date="2016-11" db="EMBL/GenBank/DDBJ databases">
        <authorList>
            <person name="Varghese N."/>
            <person name="Submissions S."/>
        </authorList>
    </citation>
    <scope>NUCLEOTIDE SEQUENCE [LARGE SCALE GENOMIC DNA]</scope>
    <source>
        <strain evidence="7">DSM 10124</strain>
    </source>
</reference>
<protein>
    <submittedName>
        <fullName evidence="6">NADH-quinone oxidoreductase subunit H</fullName>
    </submittedName>
</protein>